<dbReference type="GO" id="GO:0030594">
    <property type="term" value="F:neurotransmitter receptor activity"/>
    <property type="evidence" value="ECO:0007669"/>
    <property type="project" value="TreeGrafter"/>
</dbReference>
<dbReference type="Proteomes" id="UP000192578">
    <property type="component" value="Unassembled WGS sequence"/>
</dbReference>
<accession>A0A1W0W959</accession>
<evidence type="ECO:0000256" key="6">
    <source>
        <dbReference type="ARBA" id="ARBA00023136"/>
    </source>
</evidence>
<feature type="region of interest" description="Disordered" evidence="10">
    <location>
        <begin position="414"/>
        <end position="443"/>
    </location>
</feature>
<gene>
    <name evidence="13" type="ORF">BV898_13937</name>
</gene>
<keyword evidence="7 9" id="KW-0675">Receptor</keyword>
<feature type="transmembrane region" description="Helical" evidence="11">
    <location>
        <begin position="300"/>
        <end position="324"/>
    </location>
</feature>
<evidence type="ECO:0000256" key="3">
    <source>
        <dbReference type="ARBA" id="ARBA00022692"/>
    </source>
</evidence>
<evidence type="ECO:0000256" key="2">
    <source>
        <dbReference type="ARBA" id="ARBA00022475"/>
    </source>
</evidence>
<dbReference type="SUPFAM" id="SSF81321">
    <property type="entry name" value="Family A G protein-coupled receptor-like"/>
    <property type="match status" value="1"/>
</dbReference>
<dbReference type="Gene3D" id="1.20.1070.10">
    <property type="entry name" value="Rhodopsin 7-helix transmembrane proteins"/>
    <property type="match status" value="1"/>
</dbReference>
<evidence type="ECO:0000313" key="13">
    <source>
        <dbReference type="EMBL" id="OQV11739.1"/>
    </source>
</evidence>
<evidence type="ECO:0000256" key="9">
    <source>
        <dbReference type="RuleBase" id="RU000688"/>
    </source>
</evidence>
<comment type="caution">
    <text evidence="13">The sequence shown here is derived from an EMBL/GenBank/DDBJ whole genome shotgun (WGS) entry which is preliminary data.</text>
</comment>
<dbReference type="PROSITE" id="PS00237">
    <property type="entry name" value="G_PROTEIN_RECEP_F1_1"/>
    <property type="match status" value="1"/>
</dbReference>
<dbReference type="GO" id="GO:0045202">
    <property type="term" value="C:synapse"/>
    <property type="evidence" value="ECO:0007669"/>
    <property type="project" value="GOC"/>
</dbReference>
<feature type="transmembrane region" description="Helical" evidence="11">
    <location>
        <begin position="66"/>
        <end position="86"/>
    </location>
</feature>
<keyword evidence="8 9" id="KW-0807">Transducer</keyword>
<evidence type="ECO:0000256" key="5">
    <source>
        <dbReference type="ARBA" id="ARBA00023040"/>
    </source>
</evidence>
<evidence type="ECO:0000256" key="4">
    <source>
        <dbReference type="ARBA" id="ARBA00022989"/>
    </source>
</evidence>
<evidence type="ECO:0000256" key="11">
    <source>
        <dbReference type="SAM" id="Phobius"/>
    </source>
</evidence>
<evidence type="ECO:0000256" key="1">
    <source>
        <dbReference type="ARBA" id="ARBA00004651"/>
    </source>
</evidence>
<keyword evidence="4 11" id="KW-1133">Transmembrane helix</keyword>
<name>A0A1W0W959_HYPEX</name>
<evidence type="ECO:0000256" key="7">
    <source>
        <dbReference type="ARBA" id="ARBA00023170"/>
    </source>
</evidence>
<dbReference type="InterPro" id="IPR000276">
    <property type="entry name" value="GPCR_Rhodpsn"/>
</dbReference>
<dbReference type="GO" id="GO:0005886">
    <property type="term" value="C:plasma membrane"/>
    <property type="evidence" value="ECO:0007669"/>
    <property type="project" value="UniProtKB-SubCell"/>
</dbReference>
<feature type="transmembrane region" description="Helical" evidence="11">
    <location>
        <begin position="106"/>
        <end position="128"/>
    </location>
</feature>
<dbReference type="GO" id="GO:0030425">
    <property type="term" value="C:dendrite"/>
    <property type="evidence" value="ECO:0007669"/>
    <property type="project" value="TreeGrafter"/>
</dbReference>
<proteinExistence type="inferred from homology"/>
<keyword evidence="2" id="KW-1003">Cell membrane</keyword>
<sequence length="455" mass="51557">MATSFSFYNLTANSSCPCKIGDTDLGTIITDGFLLVLASATVLTNLLFMLTIYFNRPLHTYTNQLLVSNAAVDLLVGLFGMPLHILKSLQGNCWQGGVNFCHFTQAMDIHLTTVSIFHLTGVAAERYFRIVRVYWYERWIKRLISPMIVLFWVLPAPSTFAPILGGFHQLNVFTRFVNGTFVNSRIYIEEWRNQCGKQNPSERYCRCAFWASADFTLGSTIFQFLLPSLVMIFFYARIFTVAYKQAKDMESLRVSVAMSSSLSVNSGESFSTDPGIPVITSMATRRGSRHALLFSKDIRVVRLCAVVFLLFLLLWTPYFVMMILEAYCVGANYQTDSQILTPTDAERKSQRDLARGFYTAVWLGFINSFLSPVLLFSLEKNYRNGFRLMLHRKFRRLAVCLKITDPRKRMSGLSVRRERSMSSATNADSAIDESPTGGGSRGRFFARQESTMSLS</sequence>
<dbReference type="PANTHER" id="PTHR24247">
    <property type="entry name" value="5-HYDROXYTRYPTAMINE RECEPTOR"/>
    <property type="match status" value="1"/>
</dbReference>
<organism evidence="13 14">
    <name type="scientific">Hypsibius exemplaris</name>
    <name type="common">Freshwater tardigrade</name>
    <dbReference type="NCBI Taxonomy" id="2072580"/>
    <lineage>
        <taxon>Eukaryota</taxon>
        <taxon>Metazoa</taxon>
        <taxon>Ecdysozoa</taxon>
        <taxon>Tardigrada</taxon>
        <taxon>Eutardigrada</taxon>
        <taxon>Parachela</taxon>
        <taxon>Hypsibioidea</taxon>
        <taxon>Hypsibiidae</taxon>
        <taxon>Hypsibius</taxon>
    </lineage>
</organism>
<comment type="similarity">
    <text evidence="9">Belongs to the G-protein coupled receptor 1 family.</text>
</comment>
<dbReference type="PANTHER" id="PTHR24247:SF278">
    <property type="entry name" value="HISTAMINE H2 RECEPTOR"/>
    <property type="match status" value="1"/>
</dbReference>
<dbReference type="InterPro" id="IPR017452">
    <property type="entry name" value="GPCR_Rhodpsn_7TM"/>
</dbReference>
<reference evidence="14" key="1">
    <citation type="submission" date="2017-01" db="EMBL/GenBank/DDBJ databases">
        <title>Comparative genomics of anhydrobiosis in the tardigrade Hypsibius dujardini.</title>
        <authorList>
            <person name="Yoshida Y."/>
            <person name="Koutsovoulos G."/>
            <person name="Laetsch D."/>
            <person name="Stevens L."/>
            <person name="Kumar S."/>
            <person name="Horikawa D."/>
            <person name="Ishino K."/>
            <person name="Komine S."/>
            <person name="Tomita M."/>
            <person name="Blaxter M."/>
            <person name="Arakawa K."/>
        </authorList>
    </citation>
    <scope>NUCLEOTIDE SEQUENCE [LARGE SCALE GENOMIC DNA]</scope>
    <source>
        <strain evidence="14">Z151</strain>
    </source>
</reference>
<dbReference type="PROSITE" id="PS50262">
    <property type="entry name" value="G_PROTEIN_RECEP_F1_2"/>
    <property type="match status" value="1"/>
</dbReference>
<keyword evidence="5 9" id="KW-0297">G-protein coupled receptor</keyword>
<protein>
    <submittedName>
        <fullName evidence="13">5-hydroxytryptamine receptor 4</fullName>
    </submittedName>
</protein>
<keyword evidence="3 9" id="KW-0812">Transmembrane</keyword>
<feature type="transmembrane region" description="Helical" evidence="11">
    <location>
        <begin position="33"/>
        <end position="54"/>
    </location>
</feature>
<dbReference type="Pfam" id="PF00001">
    <property type="entry name" value="7tm_1"/>
    <property type="match status" value="1"/>
</dbReference>
<feature type="transmembrane region" description="Helical" evidence="11">
    <location>
        <begin position="357"/>
        <end position="378"/>
    </location>
</feature>
<comment type="subcellular location">
    <subcellularLocation>
        <location evidence="1">Cell membrane</location>
        <topology evidence="1">Multi-pass membrane protein</topology>
    </subcellularLocation>
</comment>
<evidence type="ECO:0000259" key="12">
    <source>
        <dbReference type="PROSITE" id="PS50262"/>
    </source>
</evidence>
<dbReference type="GO" id="GO:0007268">
    <property type="term" value="P:chemical synaptic transmission"/>
    <property type="evidence" value="ECO:0007669"/>
    <property type="project" value="TreeGrafter"/>
</dbReference>
<feature type="transmembrane region" description="Helical" evidence="11">
    <location>
        <begin position="221"/>
        <end position="243"/>
    </location>
</feature>
<evidence type="ECO:0000256" key="10">
    <source>
        <dbReference type="SAM" id="MobiDB-lite"/>
    </source>
</evidence>
<evidence type="ECO:0000313" key="14">
    <source>
        <dbReference type="Proteomes" id="UP000192578"/>
    </source>
</evidence>
<evidence type="ECO:0000256" key="8">
    <source>
        <dbReference type="ARBA" id="ARBA00023224"/>
    </source>
</evidence>
<dbReference type="PRINTS" id="PR00237">
    <property type="entry name" value="GPCRRHODOPSN"/>
</dbReference>
<dbReference type="GO" id="GO:0004993">
    <property type="term" value="F:G protein-coupled serotonin receptor activity"/>
    <property type="evidence" value="ECO:0007669"/>
    <property type="project" value="TreeGrafter"/>
</dbReference>
<keyword evidence="6 11" id="KW-0472">Membrane</keyword>
<dbReference type="GO" id="GO:0007187">
    <property type="term" value="P:G protein-coupled receptor signaling pathway, coupled to cyclic nucleotide second messenger"/>
    <property type="evidence" value="ECO:0007669"/>
    <property type="project" value="TreeGrafter"/>
</dbReference>
<dbReference type="OrthoDB" id="5959645at2759"/>
<feature type="transmembrane region" description="Helical" evidence="11">
    <location>
        <begin position="149"/>
        <end position="167"/>
    </location>
</feature>
<dbReference type="AlphaFoldDB" id="A0A1W0W959"/>
<keyword evidence="14" id="KW-1185">Reference proteome</keyword>
<dbReference type="EMBL" id="MTYJ01000162">
    <property type="protein sequence ID" value="OQV11739.1"/>
    <property type="molecule type" value="Genomic_DNA"/>
</dbReference>
<feature type="domain" description="G-protein coupled receptors family 1 profile" evidence="12">
    <location>
        <begin position="44"/>
        <end position="375"/>
    </location>
</feature>